<feature type="region of interest" description="Disordered" evidence="2">
    <location>
        <begin position="129"/>
        <end position="155"/>
    </location>
</feature>
<sequence length="192" mass="20056">MTKPANGNAANGAPARRVVVTKGTNGSTGTQANSSLSDRFRQIEIARVASRQAGSRQATVMANRLGRGKPMANRGVVNASAFRGARGGLNGHVARGGVAKISRGFARGGSAFRGRGSFGRGFAARNTFRSGRGGFRGGRGRGGRGGAPPSKEALDRDLESFMMKDTKYAASKLDNELDEYMAQDSEGTPMES</sequence>
<feature type="domain" description="Chromatin target of PRMT1 protein C-terminal" evidence="3">
    <location>
        <begin position="97"/>
        <end position="186"/>
    </location>
</feature>
<dbReference type="GeneID" id="27690744"/>
<dbReference type="InParanoid" id="A0A0L0H890"/>
<dbReference type="Pfam" id="PF13865">
    <property type="entry name" value="FoP_duplication"/>
    <property type="match status" value="1"/>
</dbReference>
<dbReference type="STRING" id="645134.A0A0L0H890"/>
<dbReference type="SMART" id="SM01218">
    <property type="entry name" value="FoP_duplication"/>
    <property type="match status" value="1"/>
</dbReference>
<keyword evidence="5" id="KW-1185">Reference proteome</keyword>
<dbReference type="Proteomes" id="UP000053201">
    <property type="component" value="Unassembled WGS sequence"/>
</dbReference>
<evidence type="ECO:0000256" key="2">
    <source>
        <dbReference type="SAM" id="MobiDB-lite"/>
    </source>
</evidence>
<reference evidence="4 5" key="1">
    <citation type="submission" date="2009-08" db="EMBL/GenBank/DDBJ databases">
        <title>The Genome Sequence of Spizellomyces punctatus strain DAOM BR117.</title>
        <authorList>
            <consortium name="The Broad Institute Genome Sequencing Platform"/>
            <person name="Russ C."/>
            <person name="Cuomo C."/>
            <person name="Shea T."/>
            <person name="Young S.K."/>
            <person name="Zeng Q."/>
            <person name="Koehrsen M."/>
            <person name="Haas B."/>
            <person name="Borodovsky M."/>
            <person name="Guigo R."/>
            <person name="Alvarado L."/>
            <person name="Berlin A."/>
            <person name="Bochicchio J."/>
            <person name="Borenstein D."/>
            <person name="Chapman S."/>
            <person name="Chen Z."/>
            <person name="Engels R."/>
            <person name="Freedman E."/>
            <person name="Gellesch M."/>
            <person name="Goldberg J."/>
            <person name="Griggs A."/>
            <person name="Gujja S."/>
            <person name="Heiman D."/>
            <person name="Hepburn T."/>
            <person name="Howarth C."/>
            <person name="Jen D."/>
            <person name="Larson L."/>
            <person name="Lewis B."/>
            <person name="Mehta T."/>
            <person name="Park D."/>
            <person name="Pearson M."/>
            <person name="Roberts A."/>
            <person name="Saif S."/>
            <person name="Shenoy N."/>
            <person name="Sisk P."/>
            <person name="Stolte C."/>
            <person name="Sykes S."/>
            <person name="Thomson T."/>
            <person name="Walk T."/>
            <person name="White J."/>
            <person name="Yandava C."/>
            <person name="Burger G."/>
            <person name="Gray M.W."/>
            <person name="Holland P.W.H."/>
            <person name="King N."/>
            <person name="Lang F.B.F."/>
            <person name="Roger A.J."/>
            <person name="Ruiz-Trillo I."/>
            <person name="Lander E."/>
            <person name="Nusbaum C."/>
        </authorList>
    </citation>
    <scope>NUCLEOTIDE SEQUENCE [LARGE SCALE GENOMIC DNA]</scope>
    <source>
        <strain evidence="4 5">DAOM BR117</strain>
    </source>
</reference>
<feature type="compositionally biased region" description="Polar residues" evidence="2">
    <location>
        <begin position="22"/>
        <end position="35"/>
    </location>
</feature>
<dbReference type="OMA" id="KIMIQGG"/>
<dbReference type="eggNOG" id="ENOG502QV0X">
    <property type="taxonomic scope" value="Eukaryota"/>
</dbReference>
<gene>
    <name evidence="4" type="ORF">SPPG_07535</name>
</gene>
<feature type="region of interest" description="Disordered" evidence="2">
    <location>
        <begin position="1"/>
        <end position="35"/>
    </location>
</feature>
<proteinExistence type="predicted"/>
<keyword evidence="1" id="KW-0694">RNA-binding</keyword>
<dbReference type="EMBL" id="KQ257465">
    <property type="protein sequence ID" value="KNC97144.1"/>
    <property type="molecule type" value="Genomic_DNA"/>
</dbReference>
<evidence type="ECO:0000313" key="4">
    <source>
        <dbReference type="EMBL" id="KNC97144.1"/>
    </source>
</evidence>
<feature type="compositionally biased region" description="Low complexity" evidence="2">
    <location>
        <begin position="1"/>
        <end position="20"/>
    </location>
</feature>
<accession>A0A0L0H890</accession>
<name>A0A0L0H890_SPIPD</name>
<dbReference type="GO" id="GO:0003723">
    <property type="term" value="F:RNA binding"/>
    <property type="evidence" value="ECO:0007669"/>
    <property type="project" value="UniProtKB-KW"/>
</dbReference>
<dbReference type="InterPro" id="IPR025715">
    <property type="entry name" value="FoP_C"/>
</dbReference>
<organism evidence="4 5">
    <name type="scientific">Spizellomyces punctatus (strain DAOM BR117)</name>
    <dbReference type="NCBI Taxonomy" id="645134"/>
    <lineage>
        <taxon>Eukaryota</taxon>
        <taxon>Fungi</taxon>
        <taxon>Fungi incertae sedis</taxon>
        <taxon>Chytridiomycota</taxon>
        <taxon>Chytridiomycota incertae sedis</taxon>
        <taxon>Chytridiomycetes</taxon>
        <taxon>Spizellomycetales</taxon>
        <taxon>Spizellomycetaceae</taxon>
        <taxon>Spizellomyces</taxon>
    </lineage>
</organism>
<dbReference type="AlphaFoldDB" id="A0A0L0H890"/>
<dbReference type="VEuPathDB" id="FungiDB:SPPG_07535"/>
<evidence type="ECO:0000259" key="3">
    <source>
        <dbReference type="SMART" id="SM01218"/>
    </source>
</evidence>
<evidence type="ECO:0000313" key="5">
    <source>
        <dbReference type="Proteomes" id="UP000053201"/>
    </source>
</evidence>
<evidence type="ECO:0000256" key="1">
    <source>
        <dbReference type="ARBA" id="ARBA00022884"/>
    </source>
</evidence>
<protein>
    <recommendedName>
        <fullName evidence="3">Chromatin target of PRMT1 protein C-terminal domain-containing protein</fullName>
    </recommendedName>
</protein>
<dbReference type="RefSeq" id="XP_016605184.1">
    <property type="nucleotide sequence ID" value="XM_016755701.1"/>
</dbReference>
<dbReference type="OrthoDB" id="2162538at2759"/>